<gene>
    <name evidence="5" type="ORF">K3248_00255</name>
</gene>
<dbReference type="SMART" id="SM00418">
    <property type="entry name" value="HTH_ARSR"/>
    <property type="match status" value="1"/>
</dbReference>
<dbReference type="RefSeq" id="WP_220716377.1">
    <property type="nucleotide sequence ID" value="NZ_JAIFRO010000001.1"/>
</dbReference>
<keyword evidence="2" id="KW-0238">DNA-binding</keyword>
<reference evidence="5 6" key="1">
    <citation type="submission" date="2021-08" db="EMBL/GenBank/DDBJ databases">
        <title>Bartonella raoulti 094 sp. nov.</title>
        <authorList>
            <person name="Zgheib R."/>
            <person name="Hammoud A."/>
        </authorList>
    </citation>
    <scope>NUCLEOTIDE SEQUENCE [LARGE SCALE GENOMIC DNA]</scope>
    <source>
        <strain evidence="5 6">094</strain>
    </source>
</reference>
<dbReference type="PANTHER" id="PTHR33154:SF33">
    <property type="entry name" value="TRANSCRIPTIONAL REPRESSOR SDPR"/>
    <property type="match status" value="1"/>
</dbReference>
<sequence>MKKKINLDAMVVLLKAMAEINRLRILALLCHEDLMISDLTFILGHSQSYISRHLRFLYEVQLIERYQRGDKIYFKFCYDCLGKDITIAVISALSKHDLMLEHDRACLEDVKKQRQEVEKKDFLKERVQWDALRLSSITDHAVENALLEVIGDKPFETMLDIGIGTGSVLKLFSGLYTHAMEVTLESNVLHLSVGEMTFDLVTFYWSLYFLKSPEKALHEVVRILRPHGRLLIIDFVRREAKSSDSYSTPMQIGFLDLEIERWIKNVGLVLEQTVCLTPMQNKDEEGAMVKLWLARDPRLLIDDIKNKSVEFV</sequence>
<dbReference type="InterPro" id="IPR036390">
    <property type="entry name" value="WH_DNA-bd_sf"/>
</dbReference>
<dbReference type="Gene3D" id="1.10.10.10">
    <property type="entry name" value="Winged helix-like DNA-binding domain superfamily/Winged helix DNA-binding domain"/>
    <property type="match status" value="1"/>
</dbReference>
<dbReference type="InterPro" id="IPR036388">
    <property type="entry name" value="WH-like_DNA-bd_sf"/>
</dbReference>
<dbReference type="PRINTS" id="PR00778">
    <property type="entry name" value="HTHARSR"/>
</dbReference>
<dbReference type="InterPro" id="IPR013216">
    <property type="entry name" value="Methyltransf_11"/>
</dbReference>
<protein>
    <submittedName>
        <fullName evidence="5">ArsR family transcriptional regulator</fullName>
    </submittedName>
</protein>
<dbReference type="InterPro" id="IPR001845">
    <property type="entry name" value="HTH_ArsR_DNA-bd_dom"/>
</dbReference>
<dbReference type="Pfam" id="PF01022">
    <property type="entry name" value="HTH_5"/>
    <property type="match status" value="1"/>
</dbReference>
<dbReference type="Gene3D" id="3.40.50.150">
    <property type="entry name" value="Vaccinia Virus protein VP39"/>
    <property type="match status" value="1"/>
</dbReference>
<evidence type="ECO:0000256" key="2">
    <source>
        <dbReference type="ARBA" id="ARBA00023125"/>
    </source>
</evidence>
<evidence type="ECO:0000256" key="1">
    <source>
        <dbReference type="ARBA" id="ARBA00023015"/>
    </source>
</evidence>
<accession>A0ABS7I6P4</accession>
<evidence type="ECO:0000259" key="4">
    <source>
        <dbReference type="PROSITE" id="PS50987"/>
    </source>
</evidence>
<name>A0ABS7I6P4_9HYPH</name>
<dbReference type="CDD" id="cd00090">
    <property type="entry name" value="HTH_ARSR"/>
    <property type="match status" value="1"/>
</dbReference>
<organism evidence="5 6">
    <name type="scientific">Bartonella raoultii</name>
    <dbReference type="NCBI Taxonomy" id="1457020"/>
    <lineage>
        <taxon>Bacteria</taxon>
        <taxon>Pseudomonadati</taxon>
        <taxon>Pseudomonadota</taxon>
        <taxon>Alphaproteobacteria</taxon>
        <taxon>Hyphomicrobiales</taxon>
        <taxon>Bartonellaceae</taxon>
        <taxon>Bartonella</taxon>
    </lineage>
</organism>
<dbReference type="Pfam" id="PF08241">
    <property type="entry name" value="Methyltransf_11"/>
    <property type="match status" value="1"/>
</dbReference>
<dbReference type="InterPro" id="IPR011991">
    <property type="entry name" value="ArsR-like_HTH"/>
</dbReference>
<keyword evidence="6" id="KW-1185">Reference proteome</keyword>
<feature type="domain" description="HTH arsR-type" evidence="4">
    <location>
        <begin position="2"/>
        <end position="96"/>
    </location>
</feature>
<dbReference type="InterPro" id="IPR051081">
    <property type="entry name" value="HTH_MetalResp_TranReg"/>
</dbReference>
<proteinExistence type="predicted"/>
<dbReference type="PANTHER" id="PTHR33154">
    <property type="entry name" value="TRANSCRIPTIONAL REGULATOR, ARSR FAMILY"/>
    <property type="match status" value="1"/>
</dbReference>
<evidence type="ECO:0000313" key="5">
    <source>
        <dbReference type="EMBL" id="MBX4335062.1"/>
    </source>
</evidence>
<evidence type="ECO:0000256" key="3">
    <source>
        <dbReference type="ARBA" id="ARBA00023163"/>
    </source>
</evidence>
<dbReference type="InterPro" id="IPR029063">
    <property type="entry name" value="SAM-dependent_MTases_sf"/>
</dbReference>
<evidence type="ECO:0000313" key="6">
    <source>
        <dbReference type="Proteomes" id="UP000746918"/>
    </source>
</evidence>
<keyword evidence="3" id="KW-0804">Transcription</keyword>
<dbReference type="Proteomes" id="UP000746918">
    <property type="component" value="Unassembled WGS sequence"/>
</dbReference>
<dbReference type="PROSITE" id="PS50987">
    <property type="entry name" value="HTH_ARSR_2"/>
    <property type="match status" value="1"/>
</dbReference>
<dbReference type="EMBL" id="JAIFRO010000001">
    <property type="protein sequence ID" value="MBX4335062.1"/>
    <property type="molecule type" value="Genomic_DNA"/>
</dbReference>
<keyword evidence="1" id="KW-0805">Transcription regulation</keyword>
<dbReference type="SUPFAM" id="SSF46785">
    <property type="entry name" value="Winged helix' DNA-binding domain"/>
    <property type="match status" value="1"/>
</dbReference>
<dbReference type="SUPFAM" id="SSF53335">
    <property type="entry name" value="S-adenosyl-L-methionine-dependent methyltransferases"/>
    <property type="match status" value="1"/>
</dbReference>
<comment type="caution">
    <text evidence="5">The sequence shown here is derived from an EMBL/GenBank/DDBJ whole genome shotgun (WGS) entry which is preliminary data.</text>
</comment>